<reference evidence="1 2" key="1">
    <citation type="journal article" date="2011" name="Stand. Genomic Sci.">
        <title>Complete genome sequence of Bacteroides salanitronis type strain (BL78).</title>
        <authorList>
            <person name="Gronow S."/>
            <person name="Held B."/>
            <person name="Lucas S."/>
            <person name="Lapidus A."/>
            <person name="Del Rio T.G."/>
            <person name="Nolan M."/>
            <person name="Tice H."/>
            <person name="Deshpande S."/>
            <person name="Cheng J.F."/>
            <person name="Pitluck S."/>
            <person name="Liolios K."/>
            <person name="Pagani I."/>
            <person name="Ivanova N."/>
            <person name="Mavromatis K."/>
            <person name="Pati A."/>
            <person name="Tapia R."/>
            <person name="Han C."/>
            <person name="Goodwin L."/>
            <person name="Chen A."/>
            <person name="Palaniappan K."/>
            <person name="Land M."/>
            <person name="Hauser L."/>
            <person name="Chang Y.J."/>
            <person name="Jeffries C.D."/>
            <person name="Brambilla E.M."/>
            <person name="Rohde M."/>
            <person name="Goker M."/>
            <person name="Detter J.C."/>
            <person name="Woyke T."/>
            <person name="Bristow J."/>
            <person name="Markowitz V."/>
            <person name="Hugenholtz P."/>
            <person name="Kyrpides N.C."/>
            <person name="Klenk H.P."/>
            <person name="Eisen J.A."/>
        </authorList>
    </citation>
    <scope>NUCLEOTIDE SEQUENCE [LARGE SCALE GENOMIC DNA]</scope>
    <source>
        <strain evidence="1 2">DSM 18170</strain>
    </source>
</reference>
<accession>F0R4E8</accession>
<evidence type="ECO:0000313" key="2">
    <source>
        <dbReference type="Proteomes" id="UP000007486"/>
    </source>
</evidence>
<organism evidence="1 2">
    <name type="scientific">Phocaeicola salanitronis (strain DSM 18170 / JCM 13657 / CCUG 60908 / BL78)</name>
    <name type="common">Bacteroides salanitronis</name>
    <dbReference type="NCBI Taxonomy" id="667015"/>
    <lineage>
        <taxon>Bacteria</taxon>
        <taxon>Pseudomonadati</taxon>
        <taxon>Bacteroidota</taxon>
        <taxon>Bacteroidia</taxon>
        <taxon>Bacteroidales</taxon>
        <taxon>Bacteroidaceae</taxon>
        <taxon>Phocaeicola</taxon>
    </lineage>
</organism>
<dbReference type="Proteomes" id="UP000007486">
    <property type="component" value="Chromosome"/>
</dbReference>
<name>F0R4E8_PHOSB</name>
<dbReference type="OrthoDB" id="1043098at2"/>
<keyword evidence="2" id="KW-1185">Reference proteome</keyword>
<dbReference type="EMBL" id="CP002530">
    <property type="protein sequence ID" value="ADY37768.1"/>
    <property type="molecule type" value="Genomic_DNA"/>
</dbReference>
<dbReference type="KEGG" id="bsa:Bacsa_3241"/>
<dbReference type="RefSeq" id="WP_013619130.1">
    <property type="nucleotide sequence ID" value="NC_015164.1"/>
</dbReference>
<dbReference type="HOGENOM" id="CLU_165979_0_0_10"/>
<evidence type="ECO:0000313" key="1">
    <source>
        <dbReference type="EMBL" id="ADY37768.1"/>
    </source>
</evidence>
<sequence>MGLDISIYNKDGTSTDVSEISENLHYWLFNLAHLDKGRFRTIFRVQDYYLTDVELSGTELVSFINELKEIGKKSPYGKEIEHIVNCINTTNISKIRITGD</sequence>
<proteinExistence type="predicted"/>
<gene>
    <name evidence="1" type="ordered locus">Bacsa_3241</name>
</gene>
<protein>
    <submittedName>
        <fullName evidence="1">Uncharacterized protein</fullName>
    </submittedName>
</protein>
<dbReference type="AlphaFoldDB" id="F0R4E8"/>